<proteinExistence type="predicted"/>
<dbReference type="Gene3D" id="1.10.10.10">
    <property type="entry name" value="Winged helix-like DNA-binding domain superfamily/Winged helix DNA-binding domain"/>
    <property type="match status" value="1"/>
</dbReference>
<dbReference type="GO" id="GO:0003677">
    <property type="term" value="F:DNA binding"/>
    <property type="evidence" value="ECO:0007669"/>
    <property type="project" value="InterPro"/>
</dbReference>
<comment type="caution">
    <text evidence="2">The sequence shown here is derived from an EMBL/GenBank/DDBJ whole genome shotgun (WGS) entry which is preliminary data.</text>
</comment>
<dbReference type="EMBL" id="LCYG01000028">
    <property type="protein sequence ID" value="KLK92949.1"/>
    <property type="molecule type" value="Genomic_DNA"/>
</dbReference>
<feature type="domain" description="HTH crp-type" evidence="1">
    <location>
        <begin position="1"/>
        <end position="43"/>
    </location>
</feature>
<evidence type="ECO:0000313" key="2">
    <source>
        <dbReference type="EMBL" id="KLK92949.1"/>
    </source>
</evidence>
<evidence type="ECO:0000259" key="1">
    <source>
        <dbReference type="PROSITE" id="PS51063"/>
    </source>
</evidence>
<reference evidence="2 3" key="1">
    <citation type="submission" date="2015-05" db="EMBL/GenBank/DDBJ databases">
        <title>Draft genome sequence of Microvirga vignae strain BR3299, a novel nitrogen fixing bacteria isolated from Brazil semi-aired region.</title>
        <authorList>
            <person name="Zilli J.E."/>
            <person name="Passos S.R."/>
            <person name="Leite J."/>
            <person name="Baldani J.I."/>
            <person name="Xavier G.R."/>
            <person name="Rumjaneck N.G."/>
            <person name="Simoes-Araujo J.L."/>
        </authorList>
    </citation>
    <scope>NUCLEOTIDE SEQUENCE [LARGE SCALE GENOMIC DNA]</scope>
    <source>
        <strain evidence="2 3">BR3299</strain>
    </source>
</reference>
<dbReference type="InterPro" id="IPR012318">
    <property type="entry name" value="HTH_CRP"/>
</dbReference>
<dbReference type="PATRIC" id="fig|1225564.3.peg.3093"/>
<gene>
    <name evidence="2" type="ORF">AA309_11960</name>
</gene>
<dbReference type="PROSITE" id="PS51063">
    <property type="entry name" value="HTH_CRP_2"/>
    <property type="match status" value="1"/>
</dbReference>
<organism evidence="2 3">
    <name type="scientific">Microvirga vignae</name>
    <dbReference type="NCBI Taxonomy" id="1225564"/>
    <lineage>
        <taxon>Bacteria</taxon>
        <taxon>Pseudomonadati</taxon>
        <taxon>Pseudomonadota</taxon>
        <taxon>Alphaproteobacteria</taxon>
        <taxon>Hyphomicrobiales</taxon>
        <taxon>Methylobacteriaceae</taxon>
        <taxon>Microvirga</taxon>
    </lineage>
</organism>
<dbReference type="STRING" id="1225564.AA309_11960"/>
<dbReference type="GO" id="GO:0006355">
    <property type="term" value="P:regulation of DNA-templated transcription"/>
    <property type="evidence" value="ECO:0007669"/>
    <property type="project" value="InterPro"/>
</dbReference>
<dbReference type="Pfam" id="PF13545">
    <property type="entry name" value="HTH_Crp_2"/>
    <property type="match status" value="1"/>
</dbReference>
<accession>A0A0H1RD11</accession>
<keyword evidence="3" id="KW-1185">Reference proteome</keyword>
<dbReference type="RefSeq" id="WP_047189246.1">
    <property type="nucleotide sequence ID" value="NZ_LCYG01000028.1"/>
</dbReference>
<dbReference type="InterPro" id="IPR036388">
    <property type="entry name" value="WH-like_DNA-bd_sf"/>
</dbReference>
<dbReference type="AlphaFoldDB" id="A0A0H1RD11"/>
<evidence type="ECO:0000313" key="3">
    <source>
        <dbReference type="Proteomes" id="UP000035489"/>
    </source>
</evidence>
<name>A0A0H1RD11_9HYPH</name>
<dbReference type="SUPFAM" id="SSF46785">
    <property type="entry name" value="Winged helix' DNA-binding domain"/>
    <property type="match status" value="1"/>
</dbReference>
<dbReference type="InterPro" id="IPR036390">
    <property type="entry name" value="WH_DNA-bd_sf"/>
</dbReference>
<sequence>MSRQDLADLIGSTLPTVSRTLGAWESQRQIRRYRRRLVIADVEAVASVIYKGASSKSEGASQ</sequence>
<dbReference type="Proteomes" id="UP000035489">
    <property type="component" value="Unassembled WGS sequence"/>
</dbReference>
<protein>
    <recommendedName>
        <fullName evidence="1">HTH crp-type domain-containing protein</fullName>
    </recommendedName>
</protein>
<dbReference type="SMART" id="SM00419">
    <property type="entry name" value="HTH_CRP"/>
    <property type="match status" value="1"/>
</dbReference>